<dbReference type="GO" id="GO:0015562">
    <property type="term" value="F:efflux transmembrane transporter activity"/>
    <property type="evidence" value="ECO:0007669"/>
    <property type="project" value="TreeGrafter"/>
</dbReference>
<dbReference type="Gene3D" id="2.40.420.20">
    <property type="match status" value="1"/>
</dbReference>
<dbReference type="Proteomes" id="UP000033452">
    <property type="component" value="Unassembled WGS sequence"/>
</dbReference>
<dbReference type="InterPro" id="IPR006143">
    <property type="entry name" value="RND_pump_MFP"/>
</dbReference>
<evidence type="ECO:0000259" key="6">
    <source>
        <dbReference type="Pfam" id="PF25989"/>
    </source>
</evidence>
<feature type="domain" description="CusB-like beta-barrel" evidence="5">
    <location>
        <begin position="202"/>
        <end position="273"/>
    </location>
</feature>
<comment type="caution">
    <text evidence="7">The sequence shown here is derived from an EMBL/GenBank/DDBJ whole genome shotgun (WGS) entry which is preliminary data.</text>
</comment>
<keyword evidence="3" id="KW-1133">Transmembrane helix</keyword>
<dbReference type="InterPro" id="IPR058625">
    <property type="entry name" value="MdtA-like_BSH"/>
</dbReference>
<protein>
    <submittedName>
        <fullName evidence="7">Hemolysin D</fullName>
    </submittedName>
</protein>
<keyword evidence="8" id="KW-1185">Reference proteome</keyword>
<dbReference type="PANTHER" id="PTHR30469">
    <property type="entry name" value="MULTIDRUG RESISTANCE PROTEIN MDTA"/>
    <property type="match status" value="1"/>
</dbReference>
<dbReference type="RefSeq" id="WP_046005412.1">
    <property type="nucleotide sequence ID" value="NZ_JXYA01000027.1"/>
</dbReference>
<gene>
    <name evidence="7" type="ORF">TW77_13020</name>
</gene>
<feature type="transmembrane region" description="Helical" evidence="3">
    <location>
        <begin position="9"/>
        <end position="27"/>
    </location>
</feature>
<dbReference type="Gene3D" id="2.40.50.100">
    <property type="match status" value="1"/>
</dbReference>
<feature type="domain" description="Multidrug resistance protein MdtA-like barrel-sandwich hybrid" evidence="4">
    <location>
        <begin position="72"/>
        <end position="189"/>
    </location>
</feature>
<dbReference type="Pfam" id="PF25917">
    <property type="entry name" value="BSH_RND"/>
    <property type="match status" value="1"/>
</dbReference>
<dbReference type="InterPro" id="IPR058637">
    <property type="entry name" value="YknX-like_C"/>
</dbReference>
<feature type="coiled-coil region" evidence="2">
    <location>
        <begin position="100"/>
        <end position="136"/>
    </location>
</feature>
<organism evidence="7 8">
    <name type="scientific">Pseudoalteromonas rubra</name>
    <dbReference type="NCBI Taxonomy" id="43658"/>
    <lineage>
        <taxon>Bacteria</taxon>
        <taxon>Pseudomonadati</taxon>
        <taxon>Pseudomonadota</taxon>
        <taxon>Gammaproteobacteria</taxon>
        <taxon>Alteromonadales</taxon>
        <taxon>Pseudoalteromonadaceae</taxon>
        <taxon>Pseudoalteromonas</taxon>
    </lineage>
</organism>
<dbReference type="Pfam" id="PF25989">
    <property type="entry name" value="YknX_C"/>
    <property type="match status" value="1"/>
</dbReference>
<evidence type="ECO:0000256" key="1">
    <source>
        <dbReference type="ARBA" id="ARBA00009477"/>
    </source>
</evidence>
<keyword evidence="2" id="KW-0175">Coiled coil</keyword>
<dbReference type="SUPFAM" id="SSF111369">
    <property type="entry name" value="HlyD-like secretion proteins"/>
    <property type="match status" value="1"/>
</dbReference>
<dbReference type="EMBL" id="JXYA01000027">
    <property type="protein sequence ID" value="KJZ08325.1"/>
    <property type="molecule type" value="Genomic_DNA"/>
</dbReference>
<dbReference type="Gene3D" id="1.10.287.470">
    <property type="entry name" value="Helix hairpin bin"/>
    <property type="match status" value="1"/>
</dbReference>
<dbReference type="InterPro" id="IPR058792">
    <property type="entry name" value="Beta-barrel_RND_2"/>
</dbReference>
<evidence type="ECO:0000313" key="8">
    <source>
        <dbReference type="Proteomes" id="UP000033452"/>
    </source>
</evidence>
<feature type="domain" description="YknX-like C-terminal permuted SH3-like" evidence="6">
    <location>
        <begin position="280"/>
        <end position="346"/>
    </location>
</feature>
<keyword evidence="3" id="KW-0812">Transmembrane</keyword>
<dbReference type="PATRIC" id="fig|43658.5.peg.2752"/>
<sequence length="349" mass="38221">MRASQSGKALFPFIILVLIALCGYLYLPASKGNSKPFSGAPTQVAAVTIKEQSRAITINAIGSARANHALNITSAQSDYISALYFDDGDRVKRGDKLAQLQDLKEQLAVQELEVNLKEQQRQLKRLTELARTQSAARSQLDSQHAIVDALEIQLQTARTKLAEMAIYAPFDGVLGQRMVSVGSFVNNNSILATLDDISIIKVDFQVPEKYLAQLQLDMRASVSSDAYPGEAFEGIITHIDPRIDDATRSIRVTASFDNPQDLLRPGMLLHVSLFLGELNALMVPEKSLIPRQDKHFIYTINEGKAKQQQVSVLSRFQGWVAIDGLSAGQQVITEGTTKIRNGSAVVVKG</sequence>
<dbReference type="OrthoDB" id="9806939at2"/>
<evidence type="ECO:0000259" key="4">
    <source>
        <dbReference type="Pfam" id="PF25917"/>
    </source>
</evidence>
<dbReference type="GO" id="GO:1990281">
    <property type="term" value="C:efflux pump complex"/>
    <property type="evidence" value="ECO:0007669"/>
    <property type="project" value="TreeGrafter"/>
</dbReference>
<proteinExistence type="inferred from homology"/>
<dbReference type="Pfam" id="PF25954">
    <property type="entry name" value="Beta-barrel_RND_2"/>
    <property type="match status" value="1"/>
</dbReference>
<evidence type="ECO:0000259" key="5">
    <source>
        <dbReference type="Pfam" id="PF25954"/>
    </source>
</evidence>
<dbReference type="Gene3D" id="2.40.30.170">
    <property type="match status" value="1"/>
</dbReference>
<evidence type="ECO:0000313" key="7">
    <source>
        <dbReference type="EMBL" id="KJZ08325.1"/>
    </source>
</evidence>
<dbReference type="AlphaFoldDB" id="A0A0F4QM28"/>
<evidence type="ECO:0000256" key="3">
    <source>
        <dbReference type="SAM" id="Phobius"/>
    </source>
</evidence>
<accession>A0A0F4QM28</accession>
<dbReference type="NCBIfam" id="TIGR01730">
    <property type="entry name" value="RND_mfp"/>
    <property type="match status" value="1"/>
</dbReference>
<keyword evidence="3" id="KW-0472">Membrane</keyword>
<name>A0A0F4QM28_9GAMM</name>
<dbReference type="FunFam" id="2.40.30.170:FF:000010">
    <property type="entry name" value="Efflux RND transporter periplasmic adaptor subunit"/>
    <property type="match status" value="1"/>
</dbReference>
<comment type="similarity">
    <text evidence="1">Belongs to the membrane fusion protein (MFP) (TC 8.A.1) family.</text>
</comment>
<reference evidence="7 8" key="1">
    <citation type="journal article" date="2015" name="BMC Genomics">
        <title>Genome mining reveals unlocked bioactive potential of marine Gram-negative bacteria.</title>
        <authorList>
            <person name="Machado H."/>
            <person name="Sonnenschein E.C."/>
            <person name="Melchiorsen J."/>
            <person name="Gram L."/>
        </authorList>
    </citation>
    <scope>NUCLEOTIDE SEQUENCE [LARGE SCALE GENOMIC DNA]</scope>
    <source>
        <strain evidence="7 8">S2471</strain>
    </source>
</reference>
<dbReference type="PANTHER" id="PTHR30469:SF16">
    <property type="entry name" value="HAE1 FAMILY EFFLUX PUMP MFP COMPONENT"/>
    <property type="match status" value="1"/>
</dbReference>
<evidence type="ECO:0000256" key="2">
    <source>
        <dbReference type="SAM" id="Coils"/>
    </source>
</evidence>